<protein>
    <submittedName>
        <fullName evidence="1">OsmC-like protein</fullName>
    </submittedName>
</protein>
<dbReference type="SUPFAM" id="SSF82784">
    <property type="entry name" value="OsmC-like"/>
    <property type="match status" value="1"/>
</dbReference>
<dbReference type="InterPro" id="IPR036102">
    <property type="entry name" value="OsmC/Ohrsf"/>
</dbReference>
<evidence type="ECO:0000313" key="2">
    <source>
        <dbReference type="Proteomes" id="UP000054773"/>
    </source>
</evidence>
<accession>A0A0W0TKL1</accession>
<dbReference type="Proteomes" id="UP000054773">
    <property type="component" value="Unassembled WGS sequence"/>
</dbReference>
<dbReference type="PANTHER" id="PTHR42830">
    <property type="entry name" value="OSMOTICALLY INDUCIBLE FAMILY PROTEIN"/>
    <property type="match status" value="1"/>
</dbReference>
<dbReference type="EMBL" id="LNYA01000030">
    <property type="protein sequence ID" value="KTC96130.1"/>
    <property type="molecule type" value="Genomic_DNA"/>
</dbReference>
<dbReference type="InterPro" id="IPR015946">
    <property type="entry name" value="KH_dom-like_a/b"/>
</dbReference>
<comment type="caution">
    <text evidence="1">The sequence shown here is derived from an EMBL/GenBank/DDBJ whole genome shotgun (WGS) entry which is preliminary data.</text>
</comment>
<dbReference type="PANTHER" id="PTHR42830:SF2">
    <property type="entry name" value="OSMC_OHR FAMILY PROTEIN"/>
    <property type="match status" value="1"/>
</dbReference>
<evidence type="ECO:0000313" key="1">
    <source>
        <dbReference type="EMBL" id="KTC96130.1"/>
    </source>
</evidence>
<keyword evidence="2" id="KW-1185">Reference proteome</keyword>
<dbReference type="RefSeq" id="WP_058527063.1">
    <property type="nucleotide sequence ID" value="NZ_CAAAHY010000007.1"/>
</dbReference>
<dbReference type="InterPro" id="IPR052707">
    <property type="entry name" value="OsmC_Ohr_Peroxiredoxin"/>
</dbReference>
<proteinExistence type="predicted"/>
<dbReference type="PATRIC" id="fig|448.7.peg.2015"/>
<gene>
    <name evidence="1" type="ORF">Lery_1922</name>
</gene>
<dbReference type="Pfam" id="PF02566">
    <property type="entry name" value="OsmC"/>
    <property type="match status" value="1"/>
</dbReference>
<dbReference type="AlphaFoldDB" id="A0A0W0TKL1"/>
<sequence>MSDYNVRLQWQRVTPDFQYHSYDRKHTIYFYGGPKIDISSSANLVRNPQFQTPEELLTAAVASCFLLTFLSLCCKQGYVVNHYNDKATCILDETIRAVSEVILRPEICFQNDKKPDEGSLQKLLKDAHAACFIANTLKADISVNPVILSE</sequence>
<dbReference type="InterPro" id="IPR003718">
    <property type="entry name" value="OsmC/Ohr_fam"/>
</dbReference>
<name>A0A0W0TKL1_LEGER</name>
<dbReference type="OrthoDB" id="9795405at2"/>
<dbReference type="Gene3D" id="3.30.300.20">
    <property type="match status" value="1"/>
</dbReference>
<organism evidence="1 2">
    <name type="scientific">Legionella erythra</name>
    <dbReference type="NCBI Taxonomy" id="448"/>
    <lineage>
        <taxon>Bacteria</taxon>
        <taxon>Pseudomonadati</taxon>
        <taxon>Pseudomonadota</taxon>
        <taxon>Gammaproteobacteria</taxon>
        <taxon>Legionellales</taxon>
        <taxon>Legionellaceae</taxon>
        <taxon>Legionella</taxon>
    </lineage>
</organism>
<reference evidence="1 2" key="1">
    <citation type="submission" date="2015-11" db="EMBL/GenBank/DDBJ databases">
        <title>Genomic analysis of 38 Legionella species identifies large and diverse effector repertoires.</title>
        <authorList>
            <person name="Burstein D."/>
            <person name="Amaro F."/>
            <person name="Zusman T."/>
            <person name="Lifshitz Z."/>
            <person name="Cohen O."/>
            <person name="Gilbert J.A."/>
            <person name="Pupko T."/>
            <person name="Shuman H.A."/>
            <person name="Segal G."/>
        </authorList>
    </citation>
    <scope>NUCLEOTIDE SEQUENCE [LARGE SCALE GENOMIC DNA]</scope>
    <source>
        <strain evidence="1 2">SE-32A-C8</strain>
    </source>
</reference>
<dbReference type="STRING" id="448.Lery_1922"/>